<dbReference type="STRING" id="742152.A0A2H3JBU8"/>
<proteinExistence type="predicted"/>
<dbReference type="EMBL" id="KB468053">
    <property type="protein sequence ID" value="PCH39720.1"/>
    <property type="molecule type" value="Genomic_DNA"/>
</dbReference>
<accession>A0A2H3JBU8</accession>
<keyword evidence="3" id="KW-1185">Reference proteome</keyword>
<name>A0A2H3JBU8_WOLCO</name>
<keyword evidence="1" id="KW-0175">Coiled coil</keyword>
<evidence type="ECO:0000313" key="2">
    <source>
        <dbReference type="EMBL" id="PCH39720.1"/>
    </source>
</evidence>
<dbReference type="Proteomes" id="UP000218811">
    <property type="component" value="Unassembled WGS sequence"/>
</dbReference>
<organism evidence="2 3">
    <name type="scientific">Wolfiporia cocos (strain MD-104)</name>
    <name type="common">Brown rot fungus</name>
    <dbReference type="NCBI Taxonomy" id="742152"/>
    <lineage>
        <taxon>Eukaryota</taxon>
        <taxon>Fungi</taxon>
        <taxon>Dikarya</taxon>
        <taxon>Basidiomycota</taxon>
        <taxon>Agaricomycotina</taxon>
        <taxon>Agaricomycetes</taxon>
        <taxon>Polyporales</taxon>
        <taxon>Phaeolaceae</taxon>
        <taxon>Wolfiporia</taxon>
    </lineage>
</organism>
<gene>
    <name evidence="2" type="ORF">WOLCODRAFT_149761</name>
</gene>
<evidence type="ECO:0008006" key="4">
    <source>
        <dbReference type="Google" id="ProtNLM"/>
    </source>
</evidence>
<evidence type="ECO:0000313" key="3">
    <source>
        <dbReference type="Proteomes" id="UP000218811"/>
    </source>
</evidence>
<reference evidence="2 3" key="1">
    <citation type="journal article" date="2012" name="Science">
        <title>The Paleozoic origin of enzymatic lignin decomposition reconstructed from 31 fungal genomes.</title>
        <authorList>
            <person name="Floudas D."/>
            <person name="Binder M."/>
            <person name="Riley R."/>
            <person name="Barry K."/>
            <person name="Blanchette R.A."/>
            <person name="Henrissat B."/>
            <person name="Martinez A.T."/>
            <person name="Otillar R."/>
            <person name="Spatafora J.W."/>
            <person name="Yadav J.S."/>
            <person name="Aerts A."/>
            <person name="Benoit I."/>
            <person name="Boyd A."/>
            <person name="Carlson A."/>
            <person name="Copeland A."/>
            <person name="Coutinho P.M."/>
            <person name="de Vries R.P."/>
            <person name="Ferreira P."/>
            <person name="Findley K."/>
            <person name="Foster B."/>
            <person name="Gaskell J."/>
            <person name="Glotzer D."/>
            <person name="Gorecki P."/>
            <person name="Heitman J."/>
            <person name="Hesse C."/>
            <person name="Hori C."/>
            <person name="Igarashi K."/>
            <person name="Jurgens J.A."/>
            <person name="Kallen N."/>
            <person name="Kersten P."/>
            <person name="Kohler A."/>
            <person name="Kuees U."/>
            <person name="Kumar T.K.A."/>
            <person name="Kuo A."/>
            <person name="LaButti K."/>
            <person name="Larrondo L.F."/>
            <person name="Lindquist E."/>
            <person name="Ling A."/>
            <person name="Lombard V."/>
            <person name="Lucas S."/>
            <person name="Lundell T."/>
            <person name="Martin R."/>
            <person name="McLaughlin D.J."/>
            <person name="Morgenstern I."/>
            <person name="Morin E."/>
            <person name="Murat C."/>
            <person name="Nagy L.G."/>
            <person name="Nolan M."/>
            <person name="Ohm R.A."/>
            <person name="Patyshakuliyeva A."/>
            <person name="Rokas A."/>
            <person name="Ruiz-Duenas F.J."/>
            <person name="Sabat G."/>
            <person name="Salamov A."/>
            <person name="Samejima M."/>
            <person name="Schmutz J."/>
            <person name="Slot J.C."/>
            <person name="St John F."/>
            <person name="Stenlid J."/>
            <person name="Sun H."/>
            <person name="Sun S."/>
            <person name="Syed K."/>
            <person name="Tsang A."/>
            <person name="Wiebenga A."/>
            <person name="Young D."/>
            <person name="Pisabarro A."/>
            <person name="Eastwood D.C."/>
            <person name="Martin F."/>
            <person name="Cullen D."/>
            <person name="Grigoriev I.V."/>
            <person name="Hibbett D.S."/>
        </authorList>
    </citation>
    <scope>NUCLEOTIDE SEQUENCE [LARGE SCALE GENOMIC DNA]</scope>
    <source>
        <strain evidence="2 3">MD-104</strain>
    </source>
</reference>
<sequence>MVDDSGDRLKAQVLEEMVGLRKQLWKDYQDKLKALEQTFQEKLDDLEDALATWVEKYEDRLDALEARSSNTPATRTRDSQTAAVASATAAVAVPAAPSVQPPAPFANVKIPPSPKFSGSSGKVTAQEWVEKMGLYFGILRIYNDHERITQALFRVTGDAYKFLSPLIKKAGNGEPLGSWEEFTKSILAQHGKMMDKEIAKKEIHGYYGDKGKKLTEENYFNYCE</sequence>
<protein>
    <recommendedName>
        <fullName evidence="4">Retrotransposon gag domain-containing protein</fullName>
    </recommendedName>
</protein>
<feature type="coiled-coil region" evidence="1">
    <location>
        <begin position="29"/>
        <end position="56"/>
    </location>
</feature>
<dbReference type="AlphaFoldDB" id="A0A2H3JBU8"/>
<evidence type="ECO:0000256" key="1">
    <source>
        <dbReference type="SAM" id="Coils"/>
    </source>
</evidence>